<keyword evidence="1" id="KW-0732">Signal</keyword>
<evidence type="ECO:0008006" key="4">
    <source>
        <dbReference type="Google" id="ProtNLM"/>
    </source>
</evidence>
<dbReference type="RefSeq" id="WP_072782843.1">
    <property type="nucleotide sequence ID" value="NZ_CP045292.1"/>
</dbReference>
<gene>
    <name evidence="2" type="ORF">SAMN05444337_1160</name>
</gene>
<dbReference type="EMBL" id="FQZH01000001">
    <property type="protein sequence ID" value="SHI94201.1"/>
    <property type="molecule type" value="Genomic_DNA"/>
</dbReference>
<feature type="chain" id="PRO_5012251917" description="Alpha-ketoglutarate decarboxylase" evidence="1">
    <location>
        <begin position="28"/>
        <end position="181"/>
    </location>
</feature>
<reference evidence="2 3" key="1">
    <citation type="submission" date="2016-11" db="EMBL/GenBank/DDBJ databases">
        <authorList>
            <person name="Jaros S."/>
            <person name="Januszkiewicz K."/>
            <person name="Wedrychowicz H."/>
        </authorList>
    </citation>
    <scope>NUCLEOTIDE SEQUENCE [LARGE SCALE GENOMIC DNA]</scope>
    <source>
        <strain evidence="2 3">DSM 22807</strain>
    </source>
</reference>
<proteinExistence type="predicted"/>
<protein>
    <recommendedName>
        <fullName evidence="4">Alpha-ketoglutarate decarboxylase</fullName>
    </recommendedName>
</protein>
<dbReference type="SUPFAM" id="SSF56935">
    <property type="entry name" value="Porins"/>
    <property type="match status" value="1"/>
</dbReference>
<evidence type="ECO:0000313" key="3">
    <source>
        <dbReference type="Proteomes" id="UP000184232"/>
    </source>
</evidence>
<keyword evidence="3" id="KW-1185">Reference proteome</keyword>
<dbReference type="Proteomes" id="UP000184232">
    <property type="component" value="Unassembled WGS sequence"/>
</dbReference>
<feature type="signal peptide" evidence="1">
    <location>
        <begin position="1"/>
        <end position="27"/>
    </location>
</feature>
<dbReference type="STRING" id="683124.SAMN05444337_1160"/>
<evidence type="ECO:0000256" key="1">
    <source>
        <dbReference type="SAM" id="SignalP"/>
    </source>
</evidence>
<accession>A0A1M6F975</accession>
<evidence type="ECO:0000313" key="2">
    <source>
        <dbReference type="EMBL" id="SHI94201.1"/>
    </source>
</evidence>
<dbReference type="AlphaFoldDB" id="A0A1M6F975"/>
<dbReference type="OrthoDB" id="1160493at2"/>
<sequence length="181" mass="20225">MKKNFANNLTFLALFVFLISAINLVSAQNSEENKTKSNFWNKVQFGGGLGLGFGSGYTNFSISPSAIYNINNYFATGVGLQYAYVREKNVYTANLYGGSIIGLFNPLEEIQLSVEVEQLKVNNSFNTDYGKVHDDFWNTALFLGAGYRTSNVTIGAKYNVLYKDNQGVYADALMPFIRIYF</sequence>
<name>A0A1M6F975_9FLAO</name>
<organism evidence="2 3">
    <name type="scientific">Flavobacterium haoranii</name>
    <dbReference type="NCBI Taxonomy" id="683124"/>
    <lineage>
        <taxon>Bacteria</taxon>
        <taxon>Pseudomonadati</taxon>
        <taxon>Bacteroidota</taxon>
        <taxon>Flavobacteriia</taxon>
        <taxon>Flavobacteriales</taxon>
        <taxon>Flavobacteriaceae</taxon>
        <taxon>Flavobacterium</taxon>
    </lineage>
</organism>